<dbReference type="RefSeq" id="WP_373635434.1">
    <property type="nucleotide sequence ID" value="NZ_CP151767.2"/>
</dbReference>
<name>A0ABZ3JBR3_9RHOB</name>
<dbReference type="Pfam" id="PF20083">
    <property type="entry name" value="DUF6477"/>
    <property type="match status" value="1"/>
</dbReference>
<keyword evidence="2" id="KW-1185">Reference proteome</keyword>
<dbReference type="EMBL" id="CP151767">
    <property type="protein sequence ID" value="XFU26630.1"/>
    <property type="molecule type" value="Genomic_DNA"/>
</dbReference>
<reference evidence="1 2" key="2">
    <citation type="submission" date="2024-08" db="EMBL/GenBank/DDBJ databases">
        <title>Phylogenomic analyses of a clade within the roseobacter group suggest taxonomic reassignments of species of the genera Aestuariivita, Citreicella, Loktanella, Nautella, Pelagibaca, Ruegeria, Thalassobius, Thiobacimonas and Tropicibacter, and the proposal o.</title>
        <authorList>
            <person name="Jeon C.O."/>
        </authorList>
    </citation>
    <scope>NUCLEOTIDE SEQUENCE [LARGE SCALE GENOMIC DNA]</scope>
    <source>
        <strain evidence="1 2">SS1-5</strain>
    </source>
</reference>
<sequence length="98" mass="11043">MLDIHTRLATLKRPTLLTRAVRFGVDDYRRDIHLRRLLQIENLPRHGDALIRLLGIEEEINALRLANSANYSPAAHVEVLIAISGEARLMQATGPQVI</sequence>
<evidence type="ECO:0000313" key="2">
    <source>
        <dbReference type="Proteomes" id="UP001470809"/>
    </source>
</evidence>
<protein>
    <submittedName>
        <fullName evidence="1">DUF6477 family protein</fullName>
    </submittedName>
</protein>
<reference evidence="2" key="1">
    <citation type="submission" date="2024-04" db="EMBL/GenBank/DDBJ databases">
        <title>Phylogenomic analyses of a clade within the roseobacter group suggest taxonomic reassignments of species of the genera Aestuariivita, Citreicella, Loktanella, Nautella, Pelagibaca, Ruegeria, Thalassobius, Thiobacimonas and Tropicibacter, and the proposal o.</title>
        <authorList>
            <person name="Jeon C.O."/>
        </authorList>
    </citation>
    <scope>NUCLEOTIDE SEQUENCE [LARGE SCALE GENOMIC DNA]</scope>
    <source>
        <strain evidence="2">SS1-5</strain>
    </source>
</reference>
<dbReference type="InterPro" id="IPR045516">
    <property type="entry name" value="DUF6477"/>
</dbReference>
<gene>
    <name evidence="1" type="ORF">AABB31_22920</name>
</gene>
<organism evidence="1 2">
    <name type="scientific">Yoonia rhodophyticola</name>
    <dbReference type="NCBI Taxonomy" id="3137370"/>
    <lineage>
        <taxon>Bacteria</taxon>
        <taxon>Pseudomonadati</taxon>
        <taxon>Pseudomonadota</taxon>
        <taxon>Alphaproteobacteria</taxon>
        <taxon>Rhodobacterales</taxon>
        <taxon>Paracoccaceae</taxon>
        <taxon>Yoonia</taxon>
    </lineage>
</organism>
<accession>A0ABZ3JBR3</accession>
<proteinExistence type="predicted"/>
<evidence type="ECO:0000313" key="1">
    <source>
        <dbReference type="EMBL" id="XFU26630.1"/>
    </source>
</evidence>
<dbReference type="Proteomes" id="UP001470809">
    <property type="component" value="Chromosome"/>
</dbReference>